<sequence>MTPNTFTAVPNVNSRGRVSPDATVTFLCLNVLPQVDVFSILPFDLLCLSFEFSSIYRLNRIVRIESFFEFSDRLENVMAKAYIWRVARTTGYLLFMLHLNACAYFVASEHQGLATTTWVYDGKGTAYLRCYYFAVRSLINIGGLPEPTTTFEISFQMSNFFIGVFVFSSLIGQMRDVIGAATAGQTYFRASMDGCVAYMNTNRIPRIVQNRVKTWYNYTWTAQGMLGKSGSLPPTHRVCRGDRLTAAPPSDESELLDKMPLVMRTAIAVDINLATFQKIDLFKVARHTSLTHTHTAVPVLLGLTDVCFPQGCDQQMLVDMLLRLKSIVYLPGDFVVKKGDIGKEMYIIKSGAVQVVGGPDNSIVFVTLKAGCVFGEISLLQSAKDGGNRRTANVKAHGFANLFVLEKKDLFDILVHYPESQKVLARKGR</sequence>
<evidence type="ECO:0000256" key="12">
    <source>
        <dbReference type="ARBA" id="ARBA00023303"/>
    </source>
</evidence>
<dbReference type="KEGG" id="tng:GSTEN00016671G001"/>
<evidence type="ECO:0000256" key="1">
    <source>
        <dbReference type="ARBA" id="ARBA00004141"/>
    </source>
</evidence>
<evidence type="ECO:0000256" key="7">
    <source>
        <dbReference type="ARBA" id="ARBA00022989"/>
    </source>
</evidence>
<protein>
    <submittedName>
        <fullName evidence="17">(spotted green pufferfish) hypothetical protein</fullName>
    </submittedName>
</protein>
<evidence type="ECO:0000256" key="3">
    <source>
        <dbReference type="ARBA" id="ARBA00022535"/>
    </source>
</evidence>
<dbReference type="SUPFAM" id="SSF51206">
    <property type="entry name" value="cAMP-binding domain-like"/>
    <property type="match status" value="1"/>
</dbReference>
<dbReference type="FunFam" id="1.10.287.70:FF:000072">
    <property type="entry name" value="Cyclic nucleotide gated channel beta 3"/>
    <property type="match status" value="1"/>
</dbReference>
<keyword evidence="3" id="KW-0140">cGMP</keyword>
<dbReference type="OrthoDB" id="421226at2759"/>
<dbReference type="PROSITE" id="PS50042">
    <property type="entry name" value="CNMP_BINDING_3"/>
    <property type="match status" value="1"/>
</dbReference>
<dbReference type="Pfam" id="PF00027">
    <property type="entry name" value="cNMP_binding"/>
    <property type="match status" value="1"/>
</dbReference>
<comment type="caution">
    <text evidence="17">The sequence shown here is derived from an EMBL/GenBank/DDBJ whole genome shotgun (WGS) entry which is preliminary data.</text>
</comment>
<dbReference type="EMBL" id="CAAE01014565">
    <property type="protein sequence ID" value="CAF98821.1"/>
    <property type="molecule type" value="Genomic_DNA"/>
</dbReference>
<feature type="domain" description="Cyclic nucleotide-binding" evidence="16">
    <location>
        <begin position="308"/>
        <end position="414"/>
    </location>
</feature>
<comment type="catalytic activity">
    <reaction evidence="14">
        <text>K(+)(in) = K(+)(out)</text>
        <dbReference type="Rhea" id="RHEA:29463"/>
        <dbReference type="ChEBI" id="CHEBI:29103"/>
    </reaction>
</comment>
<dbReference type="PROSITE" id="PS00889">
    <property type="entry name" value="CNMP_BINDING_2"/>
    <property type="match status" value="1"/>
</dbReference>
<keyword evidence="2" id="KW-0813">Transport</keyword>
<evidence type="ECO:0000256" key="13">
    <source>
        <dbReference type="ARBA" id="ARBA00023305"/>
    </source>
</evidence>
<evidence type="ECO:0000256" key="14">
    <source>
        <dbReference type="ARBA" id="ARBA00034430"/>
    </source>
</evidence>
<dbReference type="GO" id="GO:0044877">
    <property type="term" value="F:protein-containing complex binding"/>
    <property type="evidence" value="ECO:0007669"/>
    <property type="project" value="TreeGrafter"/>
</dbReference>
<dbReference type="PROSITE" id="PS00888">
    <property type="entry name" value="CNMP_BINDING_1"/>
    <property type="match status" value="1"/>
</dbReference>
<evidence type="ECO:0000256" key="9">
    <source>
        <dbReference type="ARBA" id="ARBA00023065"/>
    </source>
</evidence>
<keyword evidence="10" id="KW-0472">Membrane</keyword>
<dbReference type="GO" id="GO:0017071">
    <property type="term" value="C:intracellular cyclic nucleotide activated cation channel complex"/>
    <property type="evidence" value="ECO:0007669"/>
    <property type="project" value="TreeGrafter"/>
</dbReference>
<dbReference type="Gene3D" id="2.60.120.10">
    <property type="entry name" value="Jelly Rolls"/>
    <property type="match status" value="1"/>
</dbReference>
<dbReference type="CDD" id="cd00038">
    <property type="entry name" value="CAP_ED"/>
    <property type="match status" value="1"/>
</dbReference>
<keyword evidence="12" id="KW-0407">Ion channel</keyword>
<evidence type="ECO:0000256" key="4">
    <source>
        <dbReference type="ARBA" id="ARBA00022606"/>
    </source>
</evidence>
<keyword evidence="5" id="KW-0812">Transmembrane</keyword>
<dbReference type="GO" id="GO:0005886">
    <property type="term" value="C:plasma membrane"/>
    <property type="evidence" value="ECO:0007669"/>
    <property type="project" value="TreeGrafter"/>
</dbReference>
<dbReference type="FunFam" id="1.10.287.630:FF:000001">
    <property type="entry name" value="Cyclic nucleotide-gated channel alpha 3"/>
    <property type="match status" value="1"/>
</dbReference>
<name>Q4SKL1_TETNG</name>
<evidence type="ECO:0000313" key="17">
    <source>
        <dbReference type="EMBL" id="CAF98821.1"/>
    </source>
</evidence>
<dbReference type="GO" id="GO:0001750">
    <property type="term" value="C:photoreceptor outer segment"/>
    <property type="evidence" value="ECO:0007669"/>
    <property type="project" value="TreeGrafter"/>
</dbReference>
<evidence type="ECO:0000256" key="2">
    <source>
        <dbReference type="ARBA" id="ARBA00022448"/>
    </source>
</evidence>
<keyword evidence="4" id="KW-0716">Sensory transduction</keyword>
<dbReference type="GO" id="GO:0007601">
    <property type="term" value="P:visual perception"/>
    <property type="evidence" value="ECO:0007669"/>
    <property type="project" value="UniProtKB-KW"/>
</dbReference>
<dbReference type="InterPro" id="IPR018490">
    <property type="entry name" value="cNMP-bd_dom_sf"/>
</dbReference>
<dbReference type="PANTHER" id="PTHR45638">
    <property type="entry name" value="CYCLIC NUCLEOTIDE-GATED CATION CHANNEL SUBUNIT A"/>
    <property type="match status" value="1"/>
</dbReference>
<comment type="catalytic activity">
    <reaction evidence="15">
        <text>Na(+)(in) = Na(+)(out)</text>
        <dbReference type="Rhea" id="RHEA:34963"/>
        <dbReference type="ChEBI" id="CHEBI:29101"/>
    </reaction>
</comment>
<evidence type="ECO:0000259" key="16">
    <source>
        <dbReference type="PROSITE" id="PS50042"/>
    </source>
</evidence>
<feature type="non-terminal residue" evidence="17">
    <location>
        <position position="1"/>
    </location>
</feature>
<keyword evidence="7" id="KW-1133">Transmembrane helix</keyword>
<dbReference type="GO" id="GO:0030553">
    <property type="term" value="F:cGMP binding"/>
    <property type="evidence" value="ECO:0007669"/>
    <property type="project" value="UniProtKB-KW"/>
</dbReference>
<keyword evidence="9" id="KW-0406">Ion transport</keyword>
<dbReference type="PANTHER" id="PTHR45638:SF8">
    <property type="entry name" value="CYCLIC NUCLEOTIDE-GATED CATION CHANNEL BETA-3"/>
    <property type="match status" value="1"/>
</dbReference>
<dbReference type="SMART" id="SM00100">
    <property type="entry name" value="cNMP"/>
    <property type="match status" value="1"/>
</dbReference>
<comment type="subcellular location">
    <subcellularLocation>
        <location evidence="1">Membrane</location>
        <topology evidence="1">Multi-pass membrane protein</topology>
    </subcellularLocation>
</comment>
<dbReference type="GO" id="GO:0005223">
    <property type="term" value="F:intracellularly cGMP-activated cation channel activity"/>
    <property type="evidence" value="ECO:0007669"/>
    <property type="project" value="TreeGrafter"/>
</dbReference>
<dbReference type="InterPro" id="IPR050866">
    <property type="entry name" value="CNG_cation_channel"/>
</dbReference>
<proteinExistence type="predicted"/>
<evidence type="ECO:0000256" key="15">
    <source>
        <dbReference type="ARBA" id="ARBA00036239"/>
    </source>
</evidence>
<reference evidence="17" key="1">
    <citation type="journal article" date="2004" name="Nature">
        <title>Genome duplication in the teleost fish Tetraodon nigroviridis reveals the early vertebrate proto-karyotype.</title>
        <authorList>
            <person name="Jaillon O."/>
            <person name="Aury J.-M."/>
            <person name="Brunet F."/>
            <person name="Petit J.-L."/>
            <person name="Stange-Thomann N."/>
            <person name="Mauceli E."/>
            <person name="Bouneau L."/>
            <person name="Fischer C."/>
            <person name="Ozouf-Costaz C."/>
            <person name="Bernot A."/>
            <person name="Nicaud S."/>
            <person name="Jaffe D."/>
            <person name="Fisher S."/>
            <person name="Lutfalla G."/>
            <person name="Dossat C."/>
            <person name="Segurens B."/>
            <person name="Dasilva C."/>
            <person name="Salanoubat M."/>
            <person name="Levy M."/>
            <person name="Boudet N."/>
            <person name="Castellano S."/>
            <person name="Anthouard V."/>
            <person name="Jubin C."/>
            <person name="Castelli V."/>
            <person name="Katinka M."/>
            <person name="Vacherie B."/>
            <person name="Biemont C."/>
            <person name="Skalli Z."/>
            <person name="Cattolico L."/>
            <person name="Poulain J."/>
            <person name="De Berardinis V."/>
            <person name="Cruaud C."/>
            <person name="Duprat S."/>
            <person name="Brottier P."/>
            <person name="Coutanceau J.-P."/>
            <person name="Gouzy J."/>
            <person name="Parra G."/>
            <person name="Lardier G."/>
            <person name="Chapple C."/>
            <person name="McKernan K.J."/>
            <person name="McEwan P."/>
            <person name="Bosak S."/>
            <person name="Kellis M."/>
            <person name="Volff J.-N."/>
            <person name="Guigo R."/>
            <person name="Zody M.C."/>
            <person name="Mesirov J."/>
            <person name="Lindblad-Toh K."/>
            <person name="Birren B."/>
            <person name="Nusbaum C."/>
            <person name="Kahn D."/>
            <person name="Robinson-Rechavi M."/>
            <person name="Laudet V."/>
            <person name="Schachter V."/>
            <person name="Quetier F."/>
            <person name="Saurin W."/>
            <person name="Scarpelli C."/>
            <person name="Wincker P."/>
            <person name="Lander E.S."/>
            <person name="Weissenbach J."/>
            <person name="Roest Crollius H."/>
        </authorList>
    </citation>
    <scope>NUCLEOTIDE SEQUENCE [LARGE SCALE GENOMIC DNA]</scope>
</reference>
<dbReference type="AlphaFoldDB" id="Q4SKL1"/>
<dbReference type="Gene3D" id="1.10.287.70">
    <property type="match status" value="1"/>
</dbReference>
<dbReference type="GO" id="GO:0005222">
    <property type="term" value="F:intracellularly cAMP-activated cation channel activity"/>
    <property type="evidence" value="ECO:0007669"/>
    <property type="project" value="TreeGrafter"/>
</dbReference>
<keyword evidence="6" id="KW-0547">Nucleotide-binding</keyword>
<evidence type="ECO:0000256" key="10">
    <source>
        <dbReference type="ARBA" id="ARBA00023136"/>
    </source>
</evidence>
<evidence type="ECO:0000256" key="5">
    <source>
        <dbReference type="ARBA" id="ARBA00022692"/>
    </source>
</evidence>
<evidence type="ECO:0000256" key="8">
    <source>
        <dbReference type="ARBA" id="ARBA00022992"/>
    </source>
</evidence>
<gene>
    <name evidence="17" type="ORF">GSTENG00016671001</name>
</gene>
<dbReference type="InterPro" id="IPR014710">
    <property type="entry name" value="RmlC-like_jellyroll"/>
</dbReference>
<accession>Q4SKL1</accession>
<dbReference type="FunFam" id="2.60.120.10:FF:000020">
    <property type="entry name" value="Cyclic nucleotide-gated channel beta 3"/>
    <property type="match status" value="1"/>
</dbReference>
<organism evidence="17">
    <name type="scientific">Tetraodon nigroviridis</name>
    <name type="common">Spotted green pufferfish</name>
    <name type="synonym">Chelonodon nigroviridis</name>
    <dbReference type="NCBI Taxonomy" id="99883"/>
    <lineage>
        <taxon>Eukaryota</taxon>
        <taxon>Metazoa</taxon>
        <taxon>Chordata</taxon>
        <taxon>Craniata</taxon>
        <taxon>Vertebrata</taxon>
        <taxon>Euteleostomi</taxon>
        <taxon>Actinopterygii</taxon>
        <taxon>Neopterygii</taxon>
        <taxon>Teleostei</taxon>
        <taxon>Neoteleostei</taxon>
        <taxon>Acanthomorphata</taxon>
        <taxon>Eupercaria</taxon>
        <taxon>Tetraodontiformes</taxon>
        <taxon>Tetradontoidea</taxon>
        <taxon>Tetraodontidae</taxon>
        <taxon>Tetraodon</taxon>
    </lineage>
</organism>
<dbReference type="InterPro" id="IPR018488">
    <property type="entry name" value="cNMP-bd_CS"/>
</dbReference>
<dbReference type="SUPFAM" id="SSF81324">
    <property type="entry name" value="Voltage-gated potassium channels"/>
    <property type="match status" value="1"/>
</dbReference>
<keyword evidence="8" id="KW-0142">cGMP-binding</keyword>
<evidence type="ECO:0000256" key="6">
    <source>
        <dbReference type="ARBA" id="ARBA00022741"/>
    </source>
</evidence>
<reference evidence="17" key="2">
    <citation type="submission" date="2004-02" db="EMBL/GenBank/DDBJ databases">
        <authorList>
            <consortium name="Genoscope"/>
            <consortium name="Whitehead Institute Centre for Genome Research"/>
        </authorList>
    </citation>
    <scope>NUCLEOTIDE SEQUENCE</scope>
</reference>
<dbReference type="Gene3D" id="1.10.287.630">
    <property type="entry name" value="Helix hairpin bin"/>
    <property type="match status" value="1"/>
</dbReference>
<dbReference type="InterPro" id="IPR000595">
    <property type="entry name" value="cNMP-bd_dom"/>
</dbReference>
<evidence type="ECO:0000256" key="11">
    <source>
        <dbReference type="ARBA" id="ARBA00023286"/>
    </source>
</evidence>
<keyword evidence="11" id="KW-1071">Ligand-gated ion channel</keyword>
<keyword evidence="13" id="KW-0844">Vision</keyword>